<protein>
    <submittedName>
        <fullName evidence="1">Uncharacterized protein</fullName>
    </submittedName>
</protein>
<dbReference type="HOGENOM" id="CLU_2648484_0_0_0"/>
<evidence type="ECO:0000313" key="1">
    <source>
        <dbReference type="EMBL" id="AFD25741.1"/>
    </source>
</evidence>
<name>H8GWT5_DEIGI</name>
<dbReference type="EMBL" id="CP002191">
    <property type="protein sequence ID" value="AFD25741.1"/>
    <property type="molecule type" value="Genomic_DNA"/>
</dbReference>
<dbReference type="PATRIC" id="fig|745776.4.peg.1863"/>
<keyword evidence="2" id="KW-1185">Reference proteome</keyword>
<evidence type="ECO:0000313" key="2">
    <source>
        <dbReference type="Proteomes" id="UP000007575"/>
    </source>
</evidence>
<sequence>MLAEMGERLWAQEGDVQVTGRFFPPAGEVKTAHPQATARTERVASLRCRHLFIASETHMLEVLCGDLPGWEVVTLE</sequence>
<gene>
    <name evidence="1" type="ordered locus">DGo_CA1814</name>
</gene>
<dbReference type="Proteomes" id="UP000007575">
    <property type="component" value="Chromosome"/>
</dbReference>
<dbReference type="KEGG" id="dgo:DGo_CA1814"/>
<reference evidence="1 2" key="1">
    <citation type="journal article" date="2012" name="PLoS ONE">
        <title>Genome sequence and transcriptome analysis of the radioresistant bacterium Deinococcus gobiensis: insights into the extreme environmental adaptations.</title>
        <authorList>
            <person name="Yuan M."/>
            <person name="Chen M."/>
            <person name="Zhang W."/>
            <person name="Lu W."/>
            <person name="Wang J."/>
            <person name="Yang M."/>
            <person name="Zhao P."/>
            <person name="Tang R."/>
            <person name="Li X."/>
            <person name="Hao Y."/>
            <person name="Zhou Z."/>
            <person name="Zhan Y."/>
            <person name="Yu H."/>
            <person name="Teng C."/>
            <person name="Yan Y."/>
            <person name="Ping S."/>
            <person name="Wang Y."/>
            <person name="Lin M."/>
        </authorList>
    </citation>
    <scope>NUCLEOTIDE SEQUENCE [LARGE SCALE GENOMIC DNA]</scope>
    <source>
        <strain evidence="1 2">I-0</strain>
    </source>
</reference>
<accession>H8GWT5</accession>
<proteinExistence type="predicted"/>
<organism evidence="1 2">
    <name type="scientific">Deinococcus gobiensis (strain DSM 21396 / JCM 16679 / CGMCC 1.7299 / I-0)</name>
    <dbReference type="NCBI Taxonomy" id="745776"/>
    <lineage>
        <taxon>Bacteria</taxon>
        <taxon>Thermotogati</taxon>
        <taxon>Deinococcota</taxon>
        <taxon>Deinococci</taxon>
        <taxon>Deinococcales</taxon>
        <taxon>Deinococcaceae</taxon>
        <taxon>Deinococcus</taxon>
    </lineage>
</organism>
<dbReference type="AlphaFoldDB" id="H8GWT5"/>